<dbReference type="PIRSF" id="PIRSF010256">
    <property type="entry name" value="CoxE_vWa"/>
    <property type="match status" value="1"/>
</dbReference>
<evidence type="ECO:0000313" key="4">
    <source>
        <dbReference type="Proteomes" id="UP000487268"/>
    </source>
</evidence>
<feature type="compositionally biased region" description="Low complexity" evidence="1">
    <location>
        <begin position="371"/>
        <end position="381"/>
    </location>
</feature>
<evidence type="ECO:0000313" key="3">
    <source>
        <dbReference type="EMBL" id="MQY02388.1"/>
    </source>
</evidence>
<dbReference type="Pfam" id="PF05762">
    <property type="entry name" value="VWA_CoxE"/>
    <property type="match status" value="1"/>
</dbReference>
<dbReference type="PANTHER" id="PTHR39338">
    <property type="entry name" value="BLL5662 PROTEIN-RELATED"/>
    <property type="match status" value="1"/>
</dbReference>
<evidence type="ECO:0000259" key="2">
    <source>
        <dbReference type="SMART" id="SM00327"/>
    </source>
</evidence>
<dbReference type="Proteomes" id="UP000487268">
    <property type="component" value="Unassembled WGS sequence"/>
</dbReference>
<feature type="domain" description="VWFA" evidence="2">
    <location>
        <begin position="189"/>
        <end position="355"/>
    </location>
</feature>
<dbReference type="SMART" id="SM00327">
    <property type="entry name" value="VWA"/>
    <property type="match status" value="1"/>
</dbReference>
<dbReference type="InterPro" id="IPR002035">
    <property type="entry name" value="VWF_A"/>
</dbReference>
<protein>
    <recommendedName>
        <fullName evidence="2">VWFA domain-containing protein</fullName>
    </recommendedName>
</protein>
<gene>
    <name evidence="3" type="ORF">ACRB68_04180</name>
</gene>
<evidence type="ECO:0000256" key="1">
    <source>
        <dbReference type="SAM" id="MobiDB-lite"/>
    </source>
</evidence>
<sequence length="427" mass="45400">MRDATETIVGFARTLRAAGGAAGPDRVQAMLAALDHLDVLDPAGVYWAGRLTLCAGPDDLARYDRVFAAYFSGAVPRPGRRPPRVAVRRTAAVPTGDDGAGRPAEDLRPATASGVEVLRDRDVARLGPAERAEVDRLIALLSAAAEPRRSRRFAPAPAGRPDPGRTVRETLRRGGEISLLRHRAHRTRPRRVVLLIDVSGSMSPYADALLRFAHAAARSGGRAVEVFSAGTRLTRLTRELRHRDPDAAMAAVSAAIPDWSGGTRLGEELKEFLDRFGQRGLARGAVVVIASDGWERGDAGLLGAQMARLHRLAHRVVWANPHKARPGYEPLTAGMAAALPHVDDFTSGHSLGALEELARIITGARGKGKGARPAAQPPRSRFGGRGGSSPLGKEGARPAAQPPHVRSGGRGGSSPLEKEGRHARRAR</sequence>
<dbReference type="EMBL" id="WEGH01000001">
    <property type="protein sequence ID" value="MQY02388.1"/>
    <property type="molecule type" value="Genomic_DNA"/>
</dbReference>
<accession>A0A7K0BMI7</accession>
<dbReference type="InterPro" id="IPR011195">
    <property type="entry name" value="UCP010256"/>
</dbReference>
<dbReference type="InterPro" id="IPR036465">
    <property type="entry name" value="vWFA_dom_sf"/>
</dbReference>
<reference evidence="3 4" key="1">
    <citation type="submission" date="2019-10" db="EMBL/GenBank/DDBJ databases">
        <title>Actinomadura rubteroloni sp. nov. and Actinomadura macrotermitis sp. nov., isolated from the gut of fungus growing-termite Macrotermes natalensis.</title>
        <authorList>
            <person name="Benndorf R."/>
            <person name="Martin K."/>
            <person name="Kuefner M."/>
            <person name="De Beer W."/>
            <person name="Kaster A.-K."/>
            <person name="Vollmers J."/>
            <person name="Poulsen M."/>
            <person name="Beemelmanns C."/>
        </authorList>
    </citation>
    <scope>NUCLEOTIDE SEQUENCE [LARGE SCALE GENOMIC DNA]</scope>
    <source>
        <strain evidence="3 4">RB68</strain>
    </source>
</reference>
<comment type="caution">
    <text evidence="3">The sequence shown here is derived from an EMBL/GenBank/DDBJ whole genome shotgun (WGS) entry which is preliminary data.</text>
</comment>
<dbReference type="InterPro" id="IPR008912">
    <property type="entry name" value="Uncharacterised_CoxE"/>
</dbReference>
<keyword evidence="4" id="KW-1185">Reference proteome</keyword>
<dbReference type="PANTHER" id="PTHR39338:SF6">
    <property type="entry name" value="BLL5662 PROTEIN"/>
    <property type="match status" value="1"/>
</dbReference>
<dbReference type="AlphaFoldDB" id="A0A7K0BMI7"/>
<organism evidence="3 4">
    <name type="scientific">Actinomadura macrotermitis</name>
    <dbReference type="NCBI Taxonomy" id="2585200"/>
    <lineage>
        <taxon>Bacteria</taxon>
        <taxon>Bacillati</taxon>
        <taxon>Actinomycetota</taxon>
        <taxon>Actinomycetes</taxon>
        <taxon>Streptosporangiales</taxon>
        <taxon>Thermomonosporaceae</taxon>
        <taxon>Actinomadura</taxon>
    </lineage>
</organism>
<dbReference type="Gene3D" id="3.40.50.410">
    <property type="entry name" value="von Willebrand factor, type A domain"/>
    <property type="match status" value="1"/>
</dbReference>
<dbReference type="RefSeq" id="WP_328593633.1">
    <property type="nucleotide sequence ID" value="NZ_WEGH01000001.1"/>
</dbReference>
<dbReference type="SUPFAM" id="SSF53300">
    <property type="entry name" value="vWA-like"/>
    <property type="match status" value="1"/>
</dbReference>
<feature type="region of interest" description="Disordered" evidence="1">
    <location>
        <begin position="364"/>
        <end position="427"/>
    </location>
</feature>
<dbReference type="CDD" id="cd00198">
    <property type="entry name" value="vWFA"/>
    <property type="match status" value="1"/>
</dbReference>
<name>A0A7K0BMI7_9ACTN</name>
<proteinExistence type="predicted"/>
<feature type="region of interest" description="Disordered" evidence="1">
    <location>
        <begin position="80"/>
        <end position="107"/>
    </location>
</feature>